<accession>A0ABX0H1S4</accession>
<dbReference type="PANTHER" id="PTHR12631">
    <property type="entry name" value="ALPHA-L-IDURONIDASE"/>
    <property type="match status" value="1"/>
</dbReference>
<dbReference type="Pfam" id="PF00150">
    <property type="entry name" value="Cellulase"/>
    <property type="match status" value="1"/>
</dbReference>
<evidence type="ECO:0000256" key="1">
    <source>
        <dbReference type="ARBA" id="ARBA00022801"/>
    </source>
</evidence>
<comment type="similarity">
    <text evidence="3">Belongs to the glycosyl hydrolase 5 (cellulase A) family.</text>
</comment>
<evidence type="ECO:0000256" key="3">
    <source>
        <dbReference type="RuleBase" id="RU361153"/>
    </source>
</evidence>
<dbReference type="InterPro" id="IPR001547">
    <property type="entry name" value="Glyco_hydro_5"/>
</dbReference>
<reference evidence="5 6" key="1">
    <citation type="submission" date="2020-03" db="EMBL/GenBank/DDBJ databases">
        <title>Two novel Motilibacter sp.</title>
        <authorList>
            <person name="Liu S."/>
        </authorList>
    </citation>
    <scope>NUCLEOTIDE SEQUENCE [LARGE SCALE GENOMIC DNA]</scope>
    <source>
        <strain evidence="5 6">E257</strain>
    </source>
</reference>
<feature type="non-terminal residue" evidence="5">
    <location>
        <position position="1"/>
    </location>
</feature>
<keyword evidence="6" id="KW-1185">Reference proteome</keyword>
<proteinExistence type="inferred from homology"/>
<evidence type="ECO:0000259" key="4">
    <source>
        <dbReference type="Pfam" id="PF00150"/>
    </source>
</evidence>
<dbReference type="SUPFAM" id="SSF51445">
    <property type="entry name" value="(Trans)glycosidases"/>
    <property type="match status" value="1"/>
</dbReference>
<evidence type="ECO:0000256" key="2">
    <source>
        <dbReference type="ARBA" id="ARBA00023295"/>
    </source>
</evidence>
<name>A0ABX0H1S4_9ACTN</name>
<dbReference type="RefSeq" id="WP_166284369.1">
    <property type="nucleotide sequence ID" value="NZ_JAANNP010000065.1"/>
</dbReference>
<dbReference type="InterPro" id="IPR051923">
    <property type="entry name" value="Glycosyl_Hydrolase_39"/>
</dbReference>
<protein>
    <submittedName>
        <fullName evidence="5">Cellulase family glycosylhydrolase</fullName>
    </submittedName>
</protein>
<comment type="caution">
    <text evidence="5">The sequence shown here is derived from an EMBL/GenBank/DDBJ whole genome shotgun (WGS) entry which is preliminary data.</text>
</comment>
<gene>
    <name evidence="5" type="ORF">G9H71_19055</name>
</gene>
<dbReference type="InterPro" id="IPR017853">
    <property type="entry name" value="GH"/>
</dbReference>
<organism evidence="5 6">
    <name type="scientific">Motilibacter deserti</name>
    <dbReference type="NCBI Taxonomy" id="2714956"/>
    <lineage>
        <taxon>Bacteria</taxon>
        <taxon>Bacillati</taxon>
        <taxon>Actinomycetota</taxon>
        <taxon>Actinomycetes</taxon>
        <taxon>Motilibacterales</taxon>
        <taxon>Motilibacteraceae</taxon>
        <taxon>Motilibacter</taxon>
    </lineage>
</organism>
<evidence type="ECO:0000313" key="6">
    <source>
        <dbReference type="Proteomes" id="UP000800981"/>
    </source>
</evidence>
<evidence type="ECO:0000313" key="5">
    <source>
        <dbReference type="EMBL" id="NHC15885.1"/>
    </source>
</evidence>
<dbReference type="EMBL" id="JAANNP010000065">
    <property type="protein sequence ID" value="NHC15885.1"/>
    <property type="molecule type" value="Genomic_DNA"/>
</dbReference>
<keyword evidence="2 3" id="KW-0326">Glycosidase</keyword>
<dbReference type="PANTHER" id="PTHR12631:SF10">
    <property type="entry name" value="BETA-XYLOSIDASE-LIKE PROTEIN-RELATED"/>
    <property type="match status" value="1"/>
</dbReference>
<sequence length="444" mass="46456">KKPAVKKPAVKKPTCLAPLPVVSDKPQPGPISKPVDAPLVPTVAPLGRTLPEFFGLHVTGAANATSWPAATASSFGSIRLWDTGTTWADLEPEPGQWAWAKLDAVVAAAEAHGLKPLLVLGQTPTWASSDPSAPGVIAPGSSMPPADMSRWSSYVSAVASRYKGRIEAYEIWNEPNFVGDYFHGSEAELAKLTGLAYKAVKSADPRALVLSPGFATRTKGQVGWIYRYFDAPGARDIDVVSLHLYPFADQDPEDAVGNLETLATVLRNRGVSKPVWNTEVNYGVVGGINDAVTIPEPLASAYVARTLLLDRAAGVDRVFWYSWGEARILGISLGENAQGPTAPARAWSRVSGWLADSVLVGCTDTQGVYACSLRPNGGGWAQVVWRRDGSSGLAAPAGTTGVVGLDGSVVSRAQGDRIAVGTTPVLVVGGGADAARLSVASARG</sequence>
<dbReference type="Proteomes" id="UP000800981">
    <property type="component" value="Unassembled WGS sequence"/>
</dbReference>
<dbReference type="Gene3D" id="3.20.20.80">
    <property type="entry name" value="Glycosidases"/>
    <property type="match status" value="1"/>
</dbReference>
<feature type="domain" description="Glycoside hydrolase family 5" evidence="4">
    <location>
        <begin position="98"/>
        <end position="287"/>
    </location>
</feature>
<keyword evidence="1 3" id="KW-0378">Hydrolase</keyword>